<evidence type="ECO:0000313" key="3">
    <source>
        <dbReference type="Proteomes" id="UP000609879"/>
    </source>
</evidence>
<dbReference type="EMBL" id="BOMI01000081">
    <property type="protein sequence ID" value="GID75518.1"/>
    <property type="molecule type" value="Genomic_DNA"/>
</dbReference>
<name>A0ABQ3Y695_9ACTN</name>
<comment type="caution">
    <text evidence="2">The sequence shown here is derived from an EMBL/GenBank/DDBJ whole genome shotgun (WGS) entry which is preliminary data.</text>
</comment>
<dbReference type="Proteomes" id="UP000609879">
    <property type="component" value="Unassembled WGS sequence"/>
</dbReference>
<dbReference type="PROSITE" id="PS51257">
    <property type="entry name" value="PROKAR_LIPOPROTEIN"/>
    <property type="match status" value="1"/>
</dbReference>
<accession>A0ABQ3Y695</accession>
<evidence type="ECO:0000313" key="2">
    <source>
        <dbReference type="EMBL" id="GID75518.1"/>
    </source>
</evidence>
<dbReference type="InterPro" id="IPR025164">
    <property type="entry name" value="Toastrack_DUF4097"/>
</dbReference>
<reference evidence="2 3" key="1">
    <citation type="submission" date="2021-01" db="EMBL/GenBank/DDBJ databases">
        <title>Whole genome shotgun sequence of Actinoplanes deccanensis NBRC 13994.</title>
        <authorList>
            <person name="Komaki H."/>
            <person name="Tamura T."/>
        </authorList>
    </citation>
    <scope>NUCLEOTIDE SEQUENCE [LARGE SCALE GENOMIC DNA]</scope>
    <source>
        <strain evidence="2 3">NBRC 13994</strain>
    </source>
</reference>
<protein>
    <recommendedName>
        <fullName evidence="1">DUF4097 domain-containing protein</fullName>
    </recommendedName>
</protein>
<sequence length="261" mass="26441">MTTTLARRTGILVLIGAATASLTACGGVLGATLTYNDVEKTKITEIRLTGGAGDVAIATADVSDTTIKRVIRNSSDPGESYRVAGSTLYLDTSCGADCNVSYEVKAPAGVAVRGDLRSGDVHLQGAGTTDLQLTSGDINVLDAAGPVALRATSGDIRVVNAADKVTVQSTSGEIDVLDVAGPVDLKVTSGDITAALTEVADVKAQTTSGDVNVRVPQGSYKIVTHTGSGDAGVHDLLNDPKAKNTIDLRTSSGDATVTATP</sequence>
<proteinExistence type="predicted"/>
<gene>
    <name evidence="2" type="ORF">Ade02nite_41590</name>
</gene>
<dbReference type="RefSeq" id="WP_203766048.1">
    <property type="nucleotide sequence ID" value="NZ_BAAABO010000016.1"/>
</dbReference>
<feature type="domain" description="DUF4097" evidence="1">
    <location>
        <begin position="116"/>
        <end position="257"/>
    </location>
</feature>
<keyword evidence="3" id="KW-1185">Reference proteome</keyword>
<dbReference type="Pfam" id="PF13349">
    <property type="entry name" value="DUF4097"/>
    <property type="match status" value="1"/>
</dbReference>
<organism evidence="2 3">
    <name type="scientific">Paractinoplanes deccanensis</name>
    <dbReference type="NCBI Taxonomy" id="113561"/>
    <lineage>
        <taxon>Bacteria</taxon>
        <taxon>Bacillati</taxon>
        <taxon>Actinomycetota</taxon>
        <taxon>Actinomycetes</taxon>
        <taxon>Micromonosporales</taxon>
        <taxon>Micromonosporaceae</taxon>
        <taxon>Paractinoplanes</taxon>
    </lineage>
</organism>
<evidence type="ECO:0000259" key="1">
    <source>
        <dbReference type="Pfam" id="PF13349"/>
    </source>
</evidence>